<evidence type="ECO:0008006" key="4">
    <source>
        <dbReference type="Google" id="ProtNLM"/>
    </source>
</evidence>
<gene>
    <name evidence="2" type="ORF">FB472_1963</name>
</gene>
<protein>
    <recommendedName>
        <fullName evidence="4">Lipoprotein</fullName>
    </recommendedName>
</protein>
<keyword evidence="3" id="KW-1185">Reference proteome</keyword>
<dbReference type="PROSITE" id="PS51257">
    <property type="entry name" value="PROKAR_LIPOPROTEIN"/>
    <property type="match status" value="1"/>
</dbReference>
<evidence type="ECO:0000256" key="1">
    <source>
        <dbReference type="SAM" id="SignalP"/>
    </source>
</evidence>
<reference evidence="2 3" key="1">
    <citation type="submission" date="2019-06" db="EMBL/GenBank/DDBJ databases">
        <title>Sequencing the genomes of 1000 actinobacteria strains.</title>
        <authorList>
            <person name="Klenk H.-P."/>
        </authorList>
    </citation>
    <scope>NUCLEOTIDE SEQUENCE [LARGE SCALE GENOMIC DNA]</scope>
    <source>
        <strain evidence="2 3">DSM 21947</strain>
    </source>
</reference>
<evidence type="ECO:0000313" key="2">
    <source>
        <dbReference type="EMBL" id="TQO20332.1"/>
    </source>
</evidence>
<evidence type="ECO:0000313" key="3">
    <source>
        <dbReference type="Proteomes" id="UP000316560"/>
    </source>
</evidence>
<comment type="caution">
    <text evidence="2">The sequence shown here is derived from an EMBL/GenBank/DDBJ whole genome shotgun (WGS) entry which is preliminary data.</text>
</comment>
<dbReference type="AlphaFoldDB" id="A0A8H2PV11"/>
<accession>A0A8H2PV11</accession>
<organism evidence="2 3">
    <name type="scientific">Rhodoglobus vestalii</name>
    <dbReference type="NCBI Taxonomy" id="193384"/>
    <lineage>
        <taxon>Bacteria</taxon>
        <taxon>Bacillati</taxon>
        <taxon>Actinomycetota</taxon>
        <taxon>Actinomycetes</taxon>
        <taxon>Micrococcales</taxon>
        <taxon>Microbacteriaceae</taxon>
        <taxon>Rhodoglobus</taxon>
    </lineage>
</organism>
<keyword evidence="1" id="KW-0732">Signal</keyword>
<name>A0A8H2PV11_9MICO</name>
<sequence length="114" mass="12258">MKRLAIAITALSVLGLTACAAGGESVAREACISDAKEQRPDIKSWDFSDVETFDLSEAMFETGGTSSLDDNNRMWASNGEVTYKSGDKTHKKSMVCFVTIKNGEVTESADAILN</sequence>
<feature type="chain" id="PRO_5034765391" description="Lipoprotein" evidence="1">
    <location>
        <begin position="21"/>
        <end position="114"/>
    </location>
</feature>
<dbReference type="EMBL" id="VFRA01000001">
    <property type="protein sequence ID" value="TQO20332.1"/>
    <property type="molecule type" value="Genomic_DNA"/>
</dbReference>
<dbReference type="Proteomes" id="UP000316560">
    <property type="component" value="Unassembled WGS sequence"/>
</dbReference>
<feature type="signal peptide" evidence="1">
    <location>
        <begin position="1"/>
        <end position="20"/>
    </location>
</feature>
<proteinExistence type="predicted"/>
<dbReference type="RefSeq" id="WP_141990693.1">
    <property type="nucleotide sequence ID" value="NZ_VFRA01000001.1"/>
</dbReference>